<comment type="caution">
    <text evidence="6">The sequence shown here is derived from an EMBL/GenBank/DDBJ whole genome shotgun (WGS) entry which is preliminary data.</text>
</comment>
<dbReference type="AlphaFoldDB" id="A0A8H3EWK6"/>
<evidence type="ECO:0000313" key="7">
    <source>
        <dbReference type="Proteomes" id="UP000664534"/>
    </source>
</evidence>
<dbReference type="PANTHER" id="PTHR13234:SF8">
    <property type="entry name" value="GAMMA-INTERFERON-INDUCIBLE LYSOSOMAL THIOL REDUCTASE"/>
    <property type="match status" value="1"/>
</dbReference>
<accession>A0A8H3EWK6</accession>
<dbReference type="EMBL" id="CAJPDT010000012">
    <property type="protein sequence ID" value="CAF9913924.1"/>
    <property type="molecule type" value="Genomic_DNA"/>
</dbReference>
<name>A0A8H3EWK6_9LECA</name>
<keyword evidence="4" id="KW-0732">Signal</keyword>
<keyword evidence="7" id="KW-1185">Reference proteome</keyword>
<protein>
    <submittedName>
        <fullName evidence="6">Uncharacterized protein</fullName>
    </submittedName>
</protein>
<dbReference type="Proteomes" id="UP000664534">
    <property type="component" value="Unassembled WGS sequence"/>
</dbReference>
<gene>
    <name evidence="6" type="ORF">IMSHALPRED_001480</name>
</gene>
<dbReference type="Pfam" id="PF03227">
    <property type="entry name" value="GILT"/>
    <property type="match status" value="1"/>
</dbReference>
<organism evidence="6 7">
    <name type="scientific">Imshaugia aleurites</name>
    <dbReference type="NCBI Taxonomy" id="172621"/>
    <lineage>
        <taxon>Eukaryota</taxon>
        <taxon>Fungi</taxon>
        <taxon>Dikarya</taxon>
        <taxon>Ascomycota</taxon>
        <taxon>Pezizomycotina</taxon>
        <taxon>Lecanoromycetes</taxon>
        <taxon>OSLEUM clade</taxon>
        <taxon>Lecanoromycetidae</taxon>
        <taxon>Lecanorales</taxon>
        <taxon>Lecanorineae</taxon>
        <taxon>Parmeliaceae</taxon>
        <taxon>Imshaugia</taxon>
    </lineage>
</organism>
<reference evidence="6" key="1">
    <citation type="submission" date="2021-03" db="EMBL/GenBank/DDBJ databases">
        <authorList>
            <person name="Tagirdzhanova G."/>
        </authorList>
    </citation>
    <scope>NUCLEOTIDE SEQUENCE</scope>
</reference>
<evidence type="ECO:0000256" key="2">
    <source>
        <dbReference type="ARBA" id="ARBA00005679"/>
    </source>
</evidence>
<evidence type="ECO:0000256" key="3">
    <source>
        <dbReference type="ARBA" id="ARBA00022525"/>
    </source>
</evidence>
<evidence type="ECO:0000256" key="1">
    <source>
        <dbReference type="ARBA" id="ARBA00004613"/>
    </source>
</evidence>
<dbReference type="PANTHER" id="PTHR13234">
    <property type="entry name" value="GAMMA-INTERFERON INDUCIBLE LYSOSOMAL THIOL REDUCTASE GILT"/>
    <property type="match status" value="1"/>
</dbReference>
<evidence type="ECO:0000256" key="4">
    <source>
        <dbReference type="ARBA" id="ARBA00022729"/>
    </source>
</evidence>
<dbReference type="GO" id="GO:0005576">
    <property type="term" value="C:extracellular region"/>
    <property type="evidence" value="ECO:0007669"/>
    <property type="project" value="UniProtKB-SubCell"/>
</dbReference>
<dbReference type="InterPro" id="IPR004911">
    <property type="entry name" value="Interferon-induced_GILT"/>
</dbReference>
<evidence type="ECO:0000313" key="6">
    <source>
        <dbReference type="EMBL" id="CAF9913924.1"/>
    </source>
</evidence>
<dbReference type="OrthoDB" id="958254at2759"/>
<comment type="similarity">
    <text evidence="2">Belongs to the GILT family.</text>
</comment>
<keyword evidence="5" id="KW-0325">Glycoprotein</keyword>
<proteinExistence type="inferred from homology"/>
<sequence>MEQVVDFVNFRLSYIGSVDDDDTLHCMHGQTECLGNMLSLCANNLFPENAKVSLGFSACLIMSYQRIPSRDLVQSCAMEHGIPFEDLNACVSEEGKGLDLLEASIKRSEKAGVKKSCTVRVEGEIWCIMDGGKWTDCNGGHEVKDLVKEIESRYKTNATG</sequence>
<evidence type="ECO:0000256" key="5">
    <source>
        <dbReference type="ARBA" id="ARBA00023180"/>
    </source>
</evidence>
<comment type="subcellular location">
    <subcellularLocation>
        <location evidence="1">Secreted</location>
    </subcellularLocation>
</comment>
<keyword evidence="3" id="KW-0964">Secreted</keyword>
<dbReference type="GO" id="GO:0016671">
    <property type="term" value="F:oxidoreductase activity, acting on a sulfur group of donors, disulfide as acceptor"/>
    <property type="evidence" value="ECO:0007669"/>
    <property type="project" value="InterPro"/>
</dbReference>